<evidence type="ECO:0000256" key="1">
    <source>
        <dbReference type="SAM" id="MobiDB-lite"/>
    </source>
</evidence>
<gene>
    <name evidence="2" type="ORF">T310_1117</name>
</gene>
<comment type="caution">
    <text evidence="2">The sequence shown here is derived from an EMBL/GenBank/DDBJ whole genome shotgun (WGS) entry which is preliminary data.</text>
</comment>
<sequence length="273" mass="31285">MRYPPPPQLRDDPPQHRRRPAPAIVTDDDTPRPHHAEDMRGIDPPERDLRIVRVNTAQDKTMTQLRDDLAHPRAEKARSGAEVPGRRLLSACNSVGLVDHILYSFDLLDQLRLTQRARWLVVHRMIGELVVVPDQVVEDRLAARDMSANDEKCRRGIVRVEDLQYLLRVLGRPVVDGERDELLSCGHMLQDVGPSTLQVADDQAGRLVDDVQRDSHQEEQQNEGDQHEVGWAVIVCRGEFVLSGDGTWTRDRWWSVRRYSTEYGVMLCKQWTG</sequence>
<dbReference type="GeneID" id="25313468"/>
<organism evidence="2 3">
    <name type="scientific">Rasamsonia emersonii (strain ATCC 16479 / CBS 393.64 / IMI 116815)</name>
    <dbReference type="NCBI Taxonomy" id="1408163"/>
    <lineage>
        <taxon>Eukaryota</taxon>
        <taxon>Fungi</taxon>
        <taxon>Dikarya</taxon>
        <taxon>Ascomycota</taxon>
        <taxon>Pezizomycotina</taxon>
        <taxon>Eurotiomycetes</taxon>
        <taxon>Eurotiomycetidae</taxon>
        <taxon>Eurotiales</taxon>
        <taxon>Trichocomaceae</taxon>
        <taxon>Rasamsonia</taxon>
    </lineage>
</organism>
<protein>
    <submittedName>
        <fullName evidence="2">Uncharacterized protein</fullName>
    </submittedName>
</protein>
<feature type="compositionally biased region" description="Basic and acidic residues" evidence="1">
    <location>
        <begin position="29"/>
        <end position="43"/>
    </location>
</feature>
<name>A0A0F4Z2U8_RASE3</name>
<dbReference type="EMBL" id="LASV01000046">
    <property type="protein sequence ID" value="KKA24849.1"/>
    <property type="molecule type" value="Genomic_DNA"/>
</dbReference>
<evidence type="ECO:0000313" key="2">
    <source>
        <dbReference type="EMBL" id="KKA24849.1"/>
    </source>
</evidence>
<accession>A0A0F4Z2U8</accession>
<evidence type="ECO:0000313" key="3">
    <source>
        <dbReference type="Proteomes" id="UP000053958"/>
    </source>
</evidence>
<keyword evidence="3" id="KW-1185">Reference proteome</keyword>
<dbReference type="RefSeq" id="XP_013331461.1">
    <property type="nucleotide sequence ID" value="XM_013476007.1"/>
</dbReference>
<dbReference type="AlphaFoldDB" id="A0A0F4Z2U8"/>
<feature type="region of interest" description="Disordered" evidence="1">
    <location>
        <begin position="1"/>
        <end position="43"/>
    </location>
</feature>
<dbReference type="Proteomes" id="UP000053958">
    <property type="component" value="Unassembled WGS sequence"/>
</dbReference>
<reference evidence="2 3" key="1">
    <citation type="submission" date="2015-04" db="EMBL/GenBank/DDBJ databases">
        <authorList>
            <person name="Heijne W.H."/>
            <person name="Fedorova N.D."/>
            <person name="Nierman W.C."/>
            <person name="Vollebregt A.W."/>
            <person name="Zhao Z."/>
            <person name="Wu L."/>
            <person name="Kumar M."/>
            <person name="Stam H."/>
            <person name="van den Berg M.A."/>
            <person name="Pel H.J."/>
        </authorList>
    </citation>
    <scope>NUCLEOTIDE SEQUENCE [LARGE SCALE GENOMIC DNA]</scope>
    <source>
        <strain evidence="2 3">CBS 393.64</strain>
    </source>
</reference>
<proteinExistence type="predicted"/>